<evidence type="ECO:0000313" key="8">
    <source>
        <dbReference type="EMBL" id="MBB2177834.1"/>
    </source>
</evidence>
<organism evidence="8 9">
    <name type="scientific">Gluconacetobacter tumulicola</name>
    <dbReference type="NCBI Taxonomy" id="1017177"/>
    <lineage>
        <taxon>Bacteria</taxon>
        <taxon>Pseudomonadati</taxon>
        <taxon>Pseudomonadota</taxon>
        <taxon>Alphaproteobacteria</taxon>
        <taxon>Acetobacterales</taxon>
        <taxon>Acetobacteraceae</taxon>
        <taxon>Gluconacetobacter</taxon>
    </lineage>
</organism>
<dbReference type="SMART" id="SM00267">
    <property type="entry name" value="GGDEF"/>
    <property type="match status" value="1"/>
</dbReference>
<dbReference type="CDD" id="cd01949">
    <property type="entry name" value="GGDEF"/>
    <property type="match status" value="1"/>
</dbReference>
<dbReference type="GO" id="GO:0005886">
    <property type="term" value="C:plasma membrane"/>
    <property type="evidence" value="ECO:0007669"/>
    <property type="project" value="UniProtKB-SubCell"/>
</dbReference>
<evidence type="ECO:0000259" key="7">
    <source>
        <dbReference type="PROSITE" id="PS50887"/>
    </source>
</evidence>
<keyword evidence="4 6" id="KW-1133">Transmembrane helix</keyword>
<accession>A0A7W4JAS2</accession>
<feature type="transmembrane region" description="Helical" evidence="6">
    <location>
        <begin position="202"/>
        <end position="221"/>
    </location>
</feature>
<protein>
    <submittedName>
        <fullName evidence="8">Sensor domain-containing diguanylate cyclase</fullName>
    </submittedName>
</protein>
<gene>
    <name evidence="8" type="ORF">HLH29_01385</name>
</gene>
<dbReference type="PROSITE" id="PS50887">
    <property type="entry name" value="GGDEF"/>
    <property type="match status" value="1"/>
</dbReference>
<feature type="transmembrane region" description="Helical" evidence="6">
    <location>
        <begin position="322"/>
        <end position="338"/>
    </location>
</feature>
<feature type="transmembrane region" description="Helical" evidence="6">
    <location>
        <begin position="57"/>
        <end position="78"/>
    </location>
</feature>
<proteinExistence type="predicted"/>
<evidence type="ECO:0000256" key="1">
    <source>
        <dbReference type="ARBA" id="ARBA00004651"/>
    </source>
</evidence>
<evidence type="ECO:0000256" key="3">
    <source>
        <dbReference type="ARBA" id="ARBA00022692"/>
    </source>
</evidence>
<dbReference type="InterPro" id="IPR043128">
    <property type="entry name" value="Rev_trsase/Diguanyl_cyclase"/>
</dbReference>
<evidence type="ECO:0000256" key="6">
    <source>
        <dbReference type="SAM" id="Phobius"/>
    </source>
</evidence>
<evidence type="ECO:0000256" key="4">
    <source>
        <dbReference type="ARBA" id="ARBA00022989"/>
    </source>
</evidence>
<dbReference type="PANTHER" id="PTHR46663">
    <property type="entry name" value="DIGUANYLATE CYCLASE DGCT-RELATED"/>
    <property type="match status" value="1"/>
</dbReference>
<dbReference type="EMBL" id="JABEQL010000001">
    <property type="protein sequence ID" value="MBB2177834.1"/>
    <property type="molecule type" value="Genomic_DNA"/>
</dbReference>
<dbReference type="AlphaFoldDB" id="A0A7W4JAS2"/>
<feature type="transmembrane region" description="Helical" evidence="6">
    <location>
        <begin position="280"/>
        <end position="301"/>
    </location>
</feature>
<dbReference type="InterPro" id="IPR052163">
    <property type="entry name" value="DGC-Regulatory_Protein"/>
</dbReference>
<feature type="transmembrane region" description="Helical" evidence="6">
    <location>
        <begin position="108"/>
        <end position="126"/>
    </location>
</feature>
<dbReference type="Gene3D" id="3.30.70.270">
    <property type="match status" value="1"/>
</dbReference>
<dbReference type="InterPro" id="IPR029787">
    <property type="entry name" value="Nucleotide_cyclase"/>
</dbReference>
<dbReference type="PANTHER" id="PTHR46663:SF3">
    <property type="entry name" value="SLL0267 PROTEIN"/>
    <property type="match status" value="1"/>
</dbReference>
<dbReference type="NCBIfam" id="TIGR00254">
    <property type="entry name" value="GGDEF"/>
    <property type="match status" value="1"/>
</dbReference>
<evidence type="ECO:0000256" key="2">
    <source>
        <dbReference type="ARBA" id="ARBA00022475"/>
    </source>
</evidence>
<keyword evidence="5 6" id="KW-0472">Membrane</keyword>
<keyword evidence="9" id="KW-1185">Reference proteome</keyword>
<dbReference type="InterPro" id="IPR007895">
    <property type="entry name" value="MASE1"/>
</dbReference>
<evidence type="ECO:0000313" key="9">
    <source>
        <dbReference type="Proteomes" id="UP000525623"/>
    </source>
</evidence>
<dbReference type="RefSeq" id="WP_182964196.1">
    <property type="nucleotide sequence ID" value="NZ_BAABGC010000002.1"/>
</dbReference>
<sequence>MPASSAVRGAIDRLHAVRVEWHLFLAVIRVLVVLDALREGAGLGWRPYRSAETRRGIGTAAMLVAVFGASCLISRFFFTDEFGYSSFWPPNAAMLVALLTLRPRLAMGVLAACLAVNFGINRFAGALSPPESLLACSLNVIQVLLAAPMTRRFCGAKIDLTRPRRFAAFTVIALLSAATEAAIGVAIEYLFLGDAAPPIGEWMQWVLCDALGLLLATPAVLNLLRYSRPGQIIWRVEKENVALLLSCVVLTILSFAWTRSPLFLFLYPALAMLAFHARPAWSLTAVFFVSAFASALTARGLGPIARLSPDGTLMREGMMQPYLFSLLLVVLPINNAVGEKRRDTRRLMMMKANLEHAATHDMLTSTMNRQKFEAILKSVVEWQQPGVILFIDIDDFKGVNDSLGHQAGDAFLKAFSVRLRGLVTWRGGCVGRFGGDEFAAFVPGRFSPEELDALCVMISSALRAPYCFAGVTRSVTASIGAVMTGMDRITADELIHRADTALYATKAAGRDGYTLFREPAADDLVPFPAGRAL</sequence>
<keyword evidence="2" id="KW-1003">Cell membrane</keyword>
<feature type="transmembrane region" description="Helical" evidence="6">
    <location>
        <begin position="166"/>
        <end position="190"/>
    </location>
</feature>
<dbReference type="Pfam" id="PF00990">
    <property type="entry name" value="GGDEF"/>
    <property type="match status" value="1"/>
</dbReference>
<feature type="domain" description="GGDEF" evidence="7">
    <location>
        <begin position="384"/>
        <end position="518"/>
    </location>
</feature>
<comment type="subcellular location">
    <subcellularLocation>
        <location evidence="1">Cell membrane</location>
        <topology evidence="1">Multi-pass membrane protein</topology>
    </subcellularLocation>
</comment>
<dbReference type="Pfam" id="PF05231">
    <property type="entry name" value="MASE1"/>
    <property type="match status" value="1"/>
</dbReference>
<reference evidence="8 9" key="1">
    <citation type="submission" date="2020-04" db="EMBL/GenBank/DDBJ databases">
        <title>Description of novel Gluconacetobacter.</title>
        <authorList>
            <person name="Sombolestani A."/>
        </authorList>
    </citation>
    <scope>NUCLEOTIDE SEQUENCE [LARGE SCALE GENOMIC DNA]</scope>
    <source>
        <strain evidence="8 9">LMG 27725</strain>
    </source>
</reference>
<dbReference type="InterPro" id="IPR000160">
    <property type="entry name" value="GGDEF_dom"/>
</dbReference>
<evidence type="ECO:0000256" key="5">
    <source>
        <dbReference type="ARBA" id="ARBA00023136"/>
    </source>
</evidence>
<keyword evidence="3 6" id="KW-0812">Transmembrane</keyword>
<name>A0A7W4JAS2_9PROT</name>
<dbReference type="SUPFAM" id="SSF55073">
    <property type="entry name" value="Nucleotide cyclase"/>
    <property type="match status" value="1"/>
</dbReference>
<feature type="transmembrane region" description="Helical" evidence="6">
    <location>
        <begin position="241"/>
        <end position="260"/>
    </location>
</feature>
<dbReference type="Proteomes" id="UP000525623">
    <property type="component" value="Unassembled WGS sequence"/>
</dbReference>
<comment type="caution">
    <text evidence="8">The sequence shown here is derived from an EMBL/GenBank/DDBJ whole genome shotgun (WGS) entry which is preliminary data.</text>
</comment>